<evidence type="ECO:0000256" key="4">
    <source>
        <dbReference type="PROSITE-ProRule" id="PRU00091"/>
    </source>
</evidence>
<dbReference type="Gene3D" id="3.30.40.10">
    <property type="entry name" value="Zinc/RING finger domain, C3HC4 (zinc finger)"/>
    <property type="match status" value="1"/>
</dbReference>
<evidence type="ECO:0000313" key="7">
    <source>
        <dbReference type="Proteomes" id="UP000268162"/>
    </source>
</evidence>
<dbReference type="InterPro" id="IPR011011">
    <property type="entry name" value="Znf_FYVE_PHD"/>
</dbReference>
<dbReference type="PANTHER" id="PTHR39490:SF8">
    <property type="entry name" value="ZINC FINGER FYVE DOMAIN-CONTAINING PROTEIN 21"/>
    <property type="match status" value="1"/>
</dbReference>
<protein>
    <recommendedName>
        <fullName evidence="5">FYVE-type domain-containing protein</fullName>
    </recommendedName>
</protein>
<dbReference type="EMBL" id="ML002662">
    <property type="protein sequence ID" value="RKP36385.1"/>
    <property type="molecule type" value="Genomic_DNA"/>
</dbReference>
<evidence type="ECO:0000256" key="1">
    <source>
        <dbReference type="ARBA" id="ARBA00022723"/>
    </source>
</evidence>
<dbReference type="SMART" id="SM00064">
    <property type="entry name" value="FYVE"/>
    <property type="match status" value="1"/>
</dbReference>
<keyword evidence="3" id="KW-0862">Zinc</keyword>
<dbReference type="AlphaFoldDB" id="A0A4P9ZSK2"/>
<evidence type="ECO:0000259" key="5">
    <source>
        <dbReference type="PROSITE" id="PS50178"/>
    </source>
</evidence>
<keyword evidence="7" id="KW-1185">Reference proteome</keyword>
<gene>
    <name evidence="6" type="ORF">BJ085DRAFT_21759</name>
</gene>
<keyword evidence="2 4" id="KW-0863">Zinc-finger</keyword>
<name>A0A4P9ZSK2_9FUNG</name>
<evidence type="ECO:0000256" key="2">
    <source>
        <dbReference type="ARBA" id="ARBA00022771"/>
    </source>
</evidence>
<dbReference type="GO" id="GO:0008270">
    <property type="term" value="F:zinc ion binding"/>
    <property type="evidence" value="ECO:0007669"/>
    <property type="project" value="UniProtKB-KW"/>
</dbReference>
<dbReference type="InterPro" id="IPR017455">
    <property type="entry name" value="Znf_FYVE-rel"/>
</dbReference>
<keyword evidence="1" id="KW-0479">Metal-binding</keyword>
<accession>A0A4P9ZSK2</accession>
<dbReference type="Proteomes" id="UP000268162">
    <property type="component" value="Unassembled WGS sequence"/>
</dbReference>
<dbReference type="Pfam" id="PF01363">
    <property type="entry name" value="FYVE"/>
    <property type="match status" value="1"/>
</dbReference>
<evidence type="ECO:0000313" key="6">
    <source>
        <dbReference type="EMBL" id="RKP36385.1"/>
    </source>
</evidence>
<feature type="non-terminal residue" evidence="6">
    <location>
        <position position="60"/>
    </location>
</feature>
<reference evidence="7" key="1">
    <citation type="journal article" date="2018" name="Nat. Microbiol.">
        <title>Leveraging single-cell genomics to expand the fungal tree of life.</title>
        <authorList>
            <person name="Ahrendt S.R."/>
            <person name="Quandt C.A."/>
            <person name="Ciobanu D."/>
            <person name="Clum A."/>
            <person name="Salamov A."/>
            <person name="Andreopoulos B."/>
            <person name="Cheng J.F."/>
            <person name="Woyke T."/>
            <person name="Pelin A."/>
            <person name="Henrissat B."/>
            <person name="Reynolds N.K."/>
            <person name="Benny G.L."/>
            <person name="Smith M.E."/>
            <person name="James T.Y."/>
            <person name="Grigoriev I.V."/>
        </authorList>
    </citation>
    <scope>NUCLEOTIDE SEQUENCE [LARGE SCALE GENOMIC DNA]</scope>
    <source>
        <strain evidence="7">RSA 468</strain>
    </source>
</reference>
<dbReference type="InterPro" id="IPR000306">
    <property type="entry name" value="Znf_FYVE"/>
</dbReference>
<dbReference type="SUPFAM" id="SSF57903">
    <property type="entry name" value="FYVE/PHD zinc finger"/>
    <property type="match status" value="1"/>
</dbReference>
<feature type="domain" description="FYVE-type" evidence="5">
    <location>
        <begin position="23"/>
        <end position="60"/>
    </location>
</feature>
<dbReference type="STRING" id="215637.A0A4P9ZSK2"/>
<proteinExistence type="predicted"/>
<dbReference type="InterPro" id="IPR013083">
    <property type="entry name" value="Znf_RING/FYVE/PHD"/>
</dbReference>
<organism evidence="6 7">
    <name type="scientific">Dimargaris cristalligena</name>
    <dbReference type="NCBI Taxonomy" id="215637"/>
    <lineage>
        <taxon>Eukaryota</taxon>
        <taxon>Fungi</taxon>
        <taxon>Fungi incertae sedis</taxon>
        <taxon>Zoopagomycota</taxon>
        <taxon>Kickxellomycotina</taxon>
        <taxon>Dimargaritomycetes</taxon>
        <taxon>Dimargaritales</taxon>
        <taxon>Dimargaritaceae</taxon>
        <taxon>Dimargaris</taxon>
    </lineage>
</organism>
<sequence length="60" mass="7109">MEGPSNAIPFVRYCLPDYAWEPDEAARHCRLCERRFTLFVRRHHCRRCGILVCDPCSAQR</sequence>
<dbReference type="PANTHER" id="PTHR39490">
    <property type="entry name" value="ARRESTIN DOMAIN-CONTAINING PROTEIN D"/>
    <property type="match status" value="1"/>
</dbReference>
<dbReference type="PROSITE" id="PS50178">
    <property type="entry name" value="ZF_FYVE"/>
    <property type="match status" value="1"/>
</dbReference>
<evidence type="ECO:0000256" key="3">
    <source>
        <dbReference type="ARBA" id="ARBA00022833"/>
    </source>
</evidence>
<dbReference type="InterPro" id="IPR052113">
    <property type="entry name" value="FYVE-type_Zinc_Finger"/>
</dbReference>